<dbReference type="SUPFAM" id="SSF55424">
    <property type="entry name" value="FAD/NAD-linked reductases, dimerisation (C-terminal) domain"/>
    <property type="match status" value="1"/>
</dbReference>
<dbReference type="PRINTS" id="PR00411">
    <property type="entry name" value="PNDRDTASEI"/>
</dbReference>
<evidence type="ECO:0000256" key="2">
    <source>
        <dbReference type="ARBA" id="ARBA00022630"/>
    </source>
</evidence>
<feature type="domain" description="FAD/NAD(P)-binding" evidence="5">
    <location>
        <begin position="4"/>
        <end position="302"/>
    </location>
</feature>
<dbReference type="PANTHER" id="PTHR43557">
    <property type="entry name" value="APOPTOSIS-INDUCING FACTOR 1"/>
    <property type="match status" value="1"/>
</dbReference>
<dbReference type="Gene3D" id="3.30.390.30">
    <property type="match status" value="1"/>
</dbReference>
<dbReference type="InterPro" id="IPR023753">
    <property type="entry name" value="FAD/NAD-binding_dom"/>
</dbReference>
<dbReference type="PANTHER" id="PTHR43557:SF2">
    <property type="entry name" value="RIESKE DOMAIN-CONTAINING PROTEIN-RELATED"/>
    <property type="match status" value="1"/>
</dbReference>
<evidence type="ECO:0000259" key="6">
    <source>
        <dbReference type="Pfam" id="PF14759"/>
    </source>
</evidence>
<gene>
    <name evidence="7" type="ORF">WNY59_11820</name>
</gene>
<dbReference type="InterPro" id="IPR028202">
    <property type="entry name" value="Reductase_C"/>
</dbReference>
<evidence type="ECO:0000313" key="7">
    <source>
        <dbReference type="EMBL" id="MEM5502272.1"/>
    </source>
</evidence>
<dbReference type="RefSeq" id="WP_342848609.1">
    <property type="nucleotide sequence ID" value="NZ_JBBMQO010000006.1"/>
</dbReference>
<dbReference type="Gene3D" id="3.50.50.60">
    <property type="entry name" value="FAD/NAD(P)-binding domain"/>
    <property type="match status" value="2"/>
</dbReference>
<evidence type="ECO:0000256" key="4">
    <source>
        <dbReference type="ARBA" id="ARBA00023002"/>
    </source>
</evidence>
<keyword evidence="8" id="KW-1185">Reference proteome</keyword>
<keyword evidence="4" id="KW-0560">Oxidoreductase</keyword>
<dbReference type="InterPro" id="IPR036188">
    <property type="entry name" value="FAD/NAD-bd_sf"/>
</dbReference>
<protein>
    <submittedName>
        <fullName evidence="7">FAD-dependent oxidoreductase</fullName>
    </submittedName>
</protein>
<dbReference type="Proteomes" id="UP001477870">
    <property type="component" value="Unassembled WGS sequence"/>
</dbReference>
<keyword evidence="3" id="KW-0274">FAD</keyword>
<dbReference type="InterPro" id="IPR050446">
    <property type="entry name" value="FAD-oxidoreductase/Apoptosis"/>
</dbReference>
<accession>A0ABU9T843</accession>
<feature type="domain" description="Reductase C-terminal" evidence="6">
    <location>
        <begin position="321"/>
        <end position="405"/>
    </location>
</feature>
<dbReference type="Pfam" id="PF07992">
    <property type="entry name" value="Pyr_redox_2"/>
    <property type="match status" value="1"/>
</dbReference>
<proteinExistence type="predicted"/>
<name>A0ABU9T843_9HYPH</name>
<dbReference type="InterPro" id="IPR016156">
    <property type="entry name" value="FAD/NAD-linked_Rdtase_dimer_sf"/>
</dbReference>
<evidence type="ECO:0000256" key="1">
    <source>
        <dbReference type="ARBA" id="ARBA00001974"/>
    </source>
</evidence>
<dbReference type="Pfam" id="PF14759">
    <property type="entry name" value="Reductase_C"/>
    <property type="match status" value="1"/>
</dbReference>
<sequence>MSNQIIIVGGSHAAISVADNLRKLDFDGAIKIITTESDLPYQRPPLSKAYMSGDMTLDRLHLRPAQWYTDNNIDLILSTRATAIDRGNKQLQLEGGASVPYDTLVLATGAEARKLPAEMGGALGNVHVMRDLKDADTLMAKMISGKKLAVIGGGYIGLEAAAEASKKGLSVTVLEAAPRILQRVACAETANTFRALHESHGVKILENVNIAQIRNDGNGACNGVVLADGQVIDADIVITGIGIIPNMELAIAAELETDAGIIVDAYGRTNDPDIYACGDVALLPFEEQPTRLESVQNAHDQGAIVANNIVGLNKAYHPEPWFWSDQYDMKLQIAGLNRGYDNVVIRTGKREGSVSHFYFSNGKFIAVDCMNDAATYAMSKRILASGATLTAAMASDQSFVLKSLLS</sequence>
<dbReference type="PRINTS" id="PR00368">
    <property type="entry name" value="FADPNR"/>
</dbReference>
<dbReference type="SUPFAM" id="SSF51905">
    <property type="entry name" value="FAD/NAD(P)-binding domain"/>
    <property type="match status" value="2"/>
</dbReference>
<keyword evidence="2" id="KW-0285">Flavoprotein</keyword>
<evidence type="ECO:0000259" key="5">
    <source>
        <dbReference type="Pfam" id="PF07992"/>
    </source>
</evidence>
<comment type="caution">
    <text evidence="7">The sequence shown here is derived from an EMBL/GenBank/DDBJ whole genome shotgun (WGS) entry which is preliminary data.</text>
</comment>
<dbReference type="EMBL" id="JBBMQO010000006">
    <property type="protein sequence ID" value="MEM5502272.1"/>
    <property type="molecule type" value="Genomic_DNA"/>
</dbReference>
<evidence type="ECO:0000313" key="8">
    <source>
        <dbReference type="Proteomes" id="UP001477870"/>
    </source>
</evidence>
<comment type="cofactor">
    <cofactor evidence="1">
        <name>FAD</name>
        <dbReference type="ChEBI" id="CHEBI:57692"/>
    </cofactor>
</comment>
<organism evidence="7 8">
    <name type="scientific">Ahrensia kielensis</name>
    <dbReference type="NCBI Taxonomy" id="76980"/>
    <lineage>
        <taxon>Bacteria</taxon>
        <taxon>Pseudomonadati</taxon>
        <taxon>Pseudomonadota</taxon>
        <taxon>Alphaproteobacteria</taxon>
        <taxon>Hyphomicrobiales</taxon>
        <taxon>Ahrensiaceae</taxon>
        <taxon>Ahrensia</taxon>
    </lineage>
</organism>
<evidence type="ECO:0000256" key="3">
    <source>
        <dbReference type="ARBA" id="ARBA00022827"/>
    </source>
</evidence>
<reference evidence="7 8" key="1">
    <citation type="submission" date="2024-03" db="EMBL/GenBank/DDBJ databases">
        <title>Community enrichment and isolation of bacterial strains for fucoidan degradation.</title>
        <authorList>
            <person name="Sichert A."/>
        </authorList>
    </citation>
    <scope>NUCLEOTIDE SEQUENCE [LARGE SCALE GENOMIC DNA]</scope>
    <source>
        <strain evidence="7 8">AS62</strain>
    </source>
</reference>